<feature type="region of interest" description="Disordered" evidence="1">
    <location>
        <begin position="73"/>
        <end position="102"/>
    </location>
</feature>
<reference evidence="3" key="2">
    <citation type="journal article" date="2021" name="Microbiome">
        <title>Successional dynamics and alternative stable states in a saline activated sludge microbial community over 9 years.</title>
        <authorList>
            <person name="Wang Y."/>
            <person name="Ye J."/>
            <person name="Ju F."/>
            <person name="Liu L."/>
            <person name="Boyd J.A."/>
            <person name="Deng Y."/>
            <person name="Parks D.H."/>
            <person name="Jiang X."/>
            <person name="Yin X."/>
            <person name="Woodcroft B.J."/>
            <person name="Tyson G.W."/>
            <person name="Hugenholtz P."/>
            <person name="Polz M.F."/>
            <person name="Zhang T."/>
        </authorList>
    </citation>
    <scope>NUCLEOTIDE SEQUENCE</scope>
    <source>
        <strain evidence="3">HKST-UBA15</strain>
    </source>
</reference>
<dbReference type="EMBL" id="JAGQLL010000014">
    <property type="protein sequence ID" value="MCA9379828.1"/>
    <property type="molecule type" value="Genomic_DNA"/>
</dbReference>
<feature type="compositionally biased region" description="Basic and acidic residues" evidence="1">
    <location>
        <begin position="73"/>
        <end position="83"/>
    </location>
</feature>
<feature type="region of interest" description="Disordered" evidence="1">
    <location>
        <begin position="135"/>
        <end position="179"/>
    </location>
</feature>
<evidence type="ECO:0000256" key="1">
    <source>
        <dbReference type="SAM" id="MobiDB-lite"/>
    </source>
</evidence>
<dbReference type="Pfam" id="PF23477">
    <property type="entry name" value="zf_Tbcl_2"/>
    <property type="match status" value="1"/>
</dbReference>
<dbReference type="AlphaFoldDB" id="A0A955IDS9"/>
<dbReference type="InterPro" id="IPR026363">
    <property type="entry name" value="CxxC-x17-CxxC_dom"/>
</dbReference>
<accession>A0A955IDS9</accession>
<feature type="compositionally biased region" description="Basic and acidic residues" evidence="1">
    <location>
        <begin position="16"/>
        <end position="40"/>
    </location>
</feature>
<feature type="compositionally biased region" description="Low complexity" evidence="1">
    <location>
        <begin position="92"/>
        <end position="102"/>
    </location>
</feature>
<evidence type="ECO:0000313" key="3">
    <source>
        <dbReference type="EMBL" id="MCA9379828.1"/>
    </source>
</evidence>
<feature type="region of interest" description="Disordered" evidence="1">
    <location>
        <begin position="1"/>
        <end position="40"/>
    </location>
</feature>
<proteinExistence type="predicted"/>
<dbReference type="NCBIfam" id="TIGR04272">
    <property type="entry name" value="cxxc_cxxc_Mbark"/>
    <property type="match status" value="1"/>
</dbReference>
<feature type="domain" description="CxxC-x17-CxxC" evidence="2">
    <location>
        <begin position="40"/>
        <end position="76"/>
    </location>
</feature>
<feature type="compositionally biased region" description="Basic residues" evidence="1">
    <location>
        <begin position="151"/>
        <end position="179"/>
    </location>
</feature>
<gene>
    <name evidence="3" type="ORF">KC675_01470</name>
</gene>
<sequence length="179" mass="20025">MPDFRQKNYSGGNRNFRGDRGNFRDRDRGNRNYNDRDGNKEMFDAVCDDCGRNCQVPFQPTSGKPIFCSDCFRDKRDGDERPSRGNFNAHQSAPSSSSKDLSALNSKLDKIISLLERQLEHSAPKTLETALAVKQETAIVPEKSKPSTKTTTKKSTAKKATTKKSPAKKTAKKSKYLGE</sequence>
<organism evidence="3 4">
    <name type="scientific">Candidatus Dojkabacteria bacterium</name>
    <dbReference type="NCBI Taxonomy" id="2099670"/>
    <lineage>
        <taxon>Bacteria</taxon>
        <taxon>Candidatus Dojkabacteria</taxon>
    </lineage>
</organism>
<evidence type="ECO:0000313" key="4">
    <source>
        <dbReference type="Proteomes" id="UP000745577"/>
    </source>
</evidence>
<reference evidence="3" key="1">
    <citation type="submission" date="2020-04" db="EMBL/GenBank/DDBJ databases">
        <authorList>
            <person name="Zhang T."/>
        </authorList>
    </citation>
    <scope>NUCLEOTIDE SEQUENCE</scope>
    <source>
        <strain evidence="3">HKST-UBA15</strain>
    </source>
</reference>
<comment type="caution">
    <text evidence="3">The sequence shown here is derived from an EMBL/GenBank/DDBJ whole genome shotgun (WGS) entry which is preliminary data.</text>
</comment>
<evidence type="ECO:0000259" key="2">
    <source>
        <dbReference type="Pfam" id="PF23477"/>
    </source>
</evidence>
<dbReference type="Proteomes" id="UP000745577">
    <property type="component" value="Unassembled WGS sequence"/>
</dbReference>
<protein>
    <recommendedName>
        <fullName evidence="2">CxxC-x17-CxxC domain-containing protein</fullName>
    </recommendedName>
</protein>
<name>A0A955IDS9_9BACT</name>